<dbReference type="Proteomes" id="UP000051322">
    <property type="component" value="Unassembled WGS sequence"/>
</dbReference>
<dbReference type="GO" id="GO:0008270">
    <property type="term" value="F:zinc ion binding"/>
    <property type="evidence" value="ECO:0007669"/>
    <property type="project" value="InterPro"/>
</dbReference>
<evidence type="ECO:0000313" key="5">
    <source>
        <dbReference type="Proteomes" id="UP000269597"/>
    </source>
</evidence>
<organism evidence="2 4">
    <name type="scientific">Acinetobacter baumannii</name>
    <dbReference type="NCBI Taxonomy" id="470"/>
    <lineage>
        <taxon>Bacteria</taxon>
        <taxon>Pseudomonadati</taxon>
        <taxon>Pseudomonadota</taxon>
        <taxon>Gammaproteobacteria</taxon>
        <taxon>Moraxellales</taxon>
        <taxon>Moraxellaceae</taxon>
        <taxon>Acinetobacter</taxon>
        <taxon>Acinetobacter calcoaceticus/baumannii complex</taxon>
    </lineage>
</organism>
<dbReference type="Gene3D" id="1.10.30.50">
    <property type="match status" value="1"/>
</dbReference>
<gene>
    <name evidence="2" type="ORF">APD06_10035</name>
    <name evidence="3" type="ORF">EA722_05725</name>
</gene>
<dbReference type="AlphaFoldDB" id="A0A429LQA3"/>
<dbReference type="GO" id="GO:0004519">
    <property type="term" value="F:endonuclease activity"/>
    <property type="evidence" value="ECO:0007669"/>
    <property type="project" value="InterPro"/>
</dbReference>
<evidence type="ECO:0000313" key="2">
    <source>
        <dbReference type="EMBL" id="KQD20619.1"/>
    </source>
</evidence>
<evidence type="ECO:0000259" key="1">
    <source>
        <dbReference type="Pfam" id="PF01844"/>
    </source>
</evidence>
<name>A0A429LQA3_ACIBA</name>
<dbReference type="Proteomes" id="UP000269597">
    <property type="component" value="Unassembled WGS sequence"/>
</dbReference>
<dbReference type="EMBL" id="LLFE01000038">
    <property type="protein sequence ID" value="KQD20619.1"/>
    <property type="molecule type" value="Genomic_DNA"/>
</dbReference>
<evidence type="ECO:0000313" key="4">
    <source>
        <dbReference type="Proteomes" id="UP000051322"/>
    </source>
</evidence>
<evidence type="ECO:0000313" key="3">
    <source>
        <dbReference type="EMBL" id="RSP78594.1"/>
    </source>
</evidence>
<dbReference type="EMBL" id="RFBY01000012">
    <property type="protein sequence ID" value="RSP78594.1"/>
    <property type="molecule type" value="Genomic_DNA"/>
</dbReference>
<accession>A0A429LQA3</accession>
<feature type="domain" description="HNH" evidence="1">
    <location>
        <begin position="59"/>
        <end position="106"/>
    </location>
</feature>
<protein>
    <recommendedName>
        <fullName evidence="1">HNH domain-containing protein</fullName>
    </recommendedName>
</protein>
<dbReference type="InterPro" id="IPR002711">
    <property type="entry name" value="HNH"/>
</dbReference>
<dbReference type="Pfam" id="PF01844">
    <property type="entry name" value="HNH"/>
    <property type="match status" value="1"/>
</dbReference>
<reference evidence="3 5" key="2">
    <citation type="submission" date="2018-10" db="EMBL/GenBank/DDBJ databases">
        <title>GWAS and RNA-Seq identify cryptic mechanisms of antimicrobial resistance in Acinetobacter baumannii.</title>
        <authorList>
            <person name="Sahl J.W."/>
        </authorList>
    </citation>
    <scope>NUCLEOTIDE SEQUENCE [LARGE SCALE GENOMIC DNA]</scope>
    <source>
        <strain evidence="3 5">TG31299</strain>
    </source>
</reference>
<dbReference type="RefSeq" id="WP_002126380.1">
    <property type="nucleotide sequence ID" value="NZ_AP024802.1"/>
</dbReference>
<proteinExistence type="predicted"/>
<reference evidence="2 4" key="1">
    <citation type="submission" date="2015-10" db="EMBL/GenBank/DDBJ databases">
        <title>The utility of whole genome sequencing in characterizing Acinetobacter epidemiology and analyzing hospital outbreaks.</title>
        <authorList>
            <person name="Ozer E.A."/>
            <person name="Fitzpatrick M.A."/>
            <person name="Hauser A.R."/>
        </authorList>
    </citation>
    <scope>NUCLEOTIDE SEQUENCE [LARGE SCALE GENOMIC DNA]</scope>
    <source>
        <strain evidence="2 4">ABBL059</strain>
    </source>
</reference>
<comment type="caution">
    <text evidence="2">The sequence shown here is derived from an EMBL/GenBank/DDBJ whole genome shotgun (WGS) entry which is preliminary data.</text>
</comment>
<dbReference type="GO" id="GO:0003676">
    <property type="term" value="F:nucleic acid binding"/>
    <property type="evidence" value="ECO:0007669"/>
    <property type="project" value="InterPro"/>
</dbReference>
<sequence length="222" mass="25623">MIKIIKKQKPAVLIKNASKWKSQLLDDIKAEKKSTKYLLTRYSHPEIKETLIEETHGKCAYCESKLLHIHHGDIEHIFPKALDQSKRYEWNNLTLSCEICNQNKSNHDPNLNHILNPYIDNPESSLIFFGTFAHGMDNKGEATRFLLELNRTALVERRQERLDKIRLIVKELNNTGLPIVARKAIYQDLIENEASHESEYTSMVKLAIRCFDASIPTEVKAA</sequence>